<reference evidence="1 2" key="1">
    <citation type="submission" date="2019-06" db="EMBL/GenBank/DDBJ databases">
        <title>Ochrobactrum cricket sp.nov., isolated from the insect Teleogryllus occipitalis living in deserted cropland.</title>
        <authorList>
            <person name="Hu M."/>
        </authorList>
    </citation>
    <scope>NUCLEOTIDE SEQUENCE [LARGE SCALE GENOMIC DNA]</scope>
    <source>
        <strain evidence="1 2">LCB8</strain>
    </source>
</reference>
<sequence>MQLSAGQTCQYGHNAMGGTECRPPLAQFVGKGEAFCRPPPPHRIILRKTASHFCWKCSLFPVALSYAKPLRTFAGNAHALRAIT</sequence>
<evidence type="ECO:0000313" key="1">
    <source>
        <dbReference type="EMBL" id="TNV13942.1"/>
    </source>
</evidence>
<organism evidence="1 2">
    <name type="scientific">Ochrobactrum teleogrylli</name>
    <dbReference type="NCBI Taxonomy" id="2479765"/>
    <lineage>
        <taxon>Bacteria</taxon>
        <taxon>Pseudomonadati</taxon>
        <taxon>Pseudomonadota</taxon>
        <taxon>Alphaproteobacteria</taxon>
        <taxon>Hyphomicrobiales</taxon>
        <taxon>Brucellaceae</taxon>
        <taxon>Brucella/Ochrobactrum group</taxon>
        <taxon>Ochrobactrum</taxon>
    </lineage>
</organism>
<comment type="caution">
    <text evidence="1">The sequence shown here is derived from an EMBL/GenBank/DDBJ whole genome shotgun (WGS) entry which is preliminary data.</text>
</comment>
<accession>A0ABY2Y4I2</accession>
<evidence type="ECO:0000313" key="2">
    <source>
        <dbReference type="Proteomes" id="UP000312784"/>
    </source>
</evidence>
<protein>
    <submittedName>
        <fullName evidence="1">Uncharacterized protein</fullName>
    </submittedName>
</protein>
<proteinExistence type="predicted"/>
<dbReference type="Proteomes" id="UP000312784">
    <property type="component" value="Unassembled WGS sequence"/>
</dbReference>
<dbReference type="EMBL" id="VEWL01000009">
    <property type="protein sequence ID" value="TNV13942.1"/>
    <property type="molecule type" value="Genomic_DNA"/>
</dbReference>
<gene>
    <name evidence="1" type="ORF">FIC94_15190</name>
</gene>
<name>A0ABY2Y4I2_9HYPH</name>
<keyword evidence="2" id="KW-1185">Reference proteome</keyword>